<comment type="similarity">
    <text evidence="1">Belongs to the protein kinase superfamily. NEK Ser/Thr protein kinase family. NIMA subfamily.</text>
</comment>
<dbReference type="OMA" id="KEKIKEX"/>
<comment type="catalytic activity">
    <reaction evidence="9">
        <text>L-seryl-[protein] + ATP = O-phospho-L-seryl-[protein] + ADP + H(+)</text>
        <dbReference type="Rhea" id="RHEA:17989"/>
        <dbReference type="Rhea" id="RHEA-COMP:9863"/>
        <dbReference type="Rhea" id="RHEA-COMP:11604"/>
        <dbReference type="ChEBI" id="CHEBI:15378"/>
        <dbReference type="ChEBI" id="CHEBI:29999"/>
        <dbReference type="ChEBI" id="CHEBI:30616"/>
        <dbReference type="ChEBI" id="CHEBI:83421"/>
        <dbReference type="ChEBI" id="CHEBI:456216"/>
        <dbReference type="EC" id="2.7.11.1"/>
    </reaction>
</comment>
<evidence type="ECO:0000256" key="10">
    <source>
        <dbReference type="PROSITE-ProRule" id="PRU10141"/>
    </source>
</evidence>
<dbReference type="FunFam" id="3.30.200.20:FF:000097">
    <property type="entry name" value="Probable serine/threonine-protein kinase nek1"/>
    <property type="match status" value="1"/>
</dbReference>
<feature type="region of interest" description="Disordered" evidence="11">
    <location>
        <begin position="557"/>
        <end position="578"/>
    </location>
</feature>
<feature type="domain" description="Protein kinase" evidence="12">
    <location>
        <begin position="9"/>
        <end position="264"/>
    </location>
</feature>
<keyword evidence="6 13" id="KW-0418">Kinase</keyword>
<dbReference type="InterPro" id="IPR051131">
    <property type="entry name" value="NEK_Ser/Thr_kinase_NIMA"/>
</dbReference>
<dbReference type="SMART" id="SM00220">
    <property type="entry name" value="S_TKc"/>
    <property type="match status" value="1"/>
</dbReference>
<comment type="caution">
    <text evidence="13">The sequence shown here is derived from an EMBL/GenBank/DDBJ whole genome shotgun (WGS) entry which is preliminary data.</text>
</comment>
<evidence type="ECO:0000313" key="13">
    <source>
        <dbReference type="EMBL" id="KRX09192.1"/>
    </source>
</evidence>
<dbReference type="InterPro" id="IPR017441">
    <property type="entry name" value="Protein_kinase_ATP_BS"/>
</dbReference>
<dbReference type="Gene3D" id="1.10.510.10">
    <property type="entry name" value="Transferase(Phosphotransferase) domain 1"/>
    <property type="match status" value="1"/>
</dbReference>
<name>A0A0V0R4Q2_PSEPJ</name>
<evidence type="ECO:0000256" key="4">
    <source>
        <dbReference type="ARBA" id="ARBA00022679"/>
    </source>
</evidence>
<evidence type="ECO:0000259" key="12">
    <source>
        <dbReference type="PROSITE" id="PS50011"/>
    </source>
</evidence>
<dbReference type="InterPro" id="IPR008271">
    <property type="entry name" value="Ser/Thr_kinase_AS"/>
</dbReference>
<dbReference type="InParanoid" id="A0A0V0R4Q2"/>
<dbReference type="Proteomes" id="UP000054937">
    <property type="component" value="Unassembled WGS sequence"/>
</dbReference>
<evidence type="ECO:0000313" key="14">
    <source>
        <dbReference type="Proteomes" id="UP000054937"/>
    </source>
</evidence>
<feature type="region of interest" description="Disordered" evidence="11">
    <location>
        <begin position="352"/>
        <end position="445"/>
    </location>
</feature>
<evidence type="ECO:0000256" key="1">
    <source>
        <dbReference type="ARBA" id="ARBA00010886"/>
    </source>
</evidence>
<gene>
    <name evidence="13" type="ORF">PPERSA_05861</name>
</gene>
<protein>
    <recommendedName>
        <fullName evidence="2">non-specific serine/threonine protein kinase</fullName>
        <ecNumber evidence="2">2.7.11.1</ecNumber>
    </recommendedName>
</protein>
<dbReference type="PANTHER" id="PTHR44899:SF3">
    <property type="entry name" value="SERINE_THREONINE-PROTEIN KINASE NEK1"/>
    <property type="match status" value="1"/>
</dbReference>
<dbReference type="Pfam" id="PF00069">
    <property type="entry name" value="Pkinase"/>
    <property type="match status" value="1"/>
</dbReference>
<dbReference type="GO" id="GO:0005524">
    <property type="term" value="F:ATP binding"/>
    <property type="evidence" value="ECO:0007669"/>
    <property type="project" value="UniProtKB-UniRule"/>
</dbReference>
<dbReference type="GO" id="GO:0004674">
    <property type="term" value="F:protein serine/threonine kinase activity"/>
    <property type="evidence" value="ECO:0007669"/>
    <property type="project" value="UniProtKB-KW"/>
</dbReference>
<evidence type="ECO:0000256" key="9">
    <source>
        <dbReference type="ARBA" id="ARBA00048679"/>
    </source>
</evidence>
<evidence type="ECO:0000256" key="7">
    <source>
        <dbReference type="ARBA" id="ARBA00022840"/>
    </source>
</evidence>
<dbReference type="Gene3D" id="3.30.200.20">
    <property type="entry name" value="Phosphorylase Kinase, domain 1"/>
    <property type="match status" value="1"/>
</dbReference>
<evidence type="ECO:0000256" key="3">
    <source>
        <dbReference type="ARBA" id="ARBA00022527"/>
    </source>
</evidence>
<proteinExistence type="inferred from homology"/>
<evidence type="ECO:0000256" key="6">
    <source>
        <dbReference type="ARBA" id="ARBA00022777"/>
    </source>
</evidence>
<feature type="compositionally biased region" description="Polar residues" evidence="11">
    <location>
        <begin position="562"/>
        <end position="578"/>
    </location>
</feature>
<keyword evidence="7 10" id="KW-0067">ATP-binding</keyword>
<dbReference type="EMBL" id="LDAU01000053">
    <property type="protein sequence ID" value="KRX09192.1"/>
    <property type="molecule type" value="Genomic_DNA"/>
</dbReference>
<reference evidence="13 14" key="1">
    <citation type="journal article" date="2015" name="Sci. Rep.">
        <title>Genome of the facultative scuticociliatosis pathogen Pseudocohnilembus persalinus provides insight into its virulence through horizontal gene transfer.</title>
        <authorList>
            <person name="Xiong J."/>
            <person name="Wang G."/>
            <person name="Cheng J."/>
            <person name="Tian M."/>
            <person name="Pan X."/>
            <person name="Warren A."/>
            <person name="Jiang C."/>
            <person name="Yuan D."/>
            <person name="Miao W."/>
        </authorList>
    </citation>
    <scope>NUCLEOTIDE SEQUENCE [LARGE SCALE GENOMIC DNA]</scope>
    <source>
        <strain evidence="13">36N120E</strain>
    </source>
</reference>
<feature type="compositionally biased region" description="Low complexity" evidence="11">
    <location>
        <begin position="394"/>
        <end position="435"/>
    </location>
</feature>
<feature type="binding site" evidence="10">
    <location>
        <position position="38"/>
    </location>
    <ligand>
        <name>ATP</name>
        <dbReference type="ChEBI" id="CHEBI:30616"/>
    </ligand>
</feature>
<dbReference type="InterPro" id="IPR011009">
    <property type="entry name" value="Kinase-like_dom_sf"/>
</dbReference>
<evidence type="ECO:0000256" key="2">
    <source>
        <dbReference type="ARBA" id="ARBA00012513"/>
    </source>
</evidence>
<accession>A0A0V0R4Q2</accession>
<keyword evidence="14" id="KW-1185">Reference proteome</keyword>
<keyword evidence="4" id="KW-0808">Transferase</keyword>
<dbReference type="InterPro" id="IPR000719">
    <property type="entry name" value="Prot_kinase_dom"/>
</dbReference>
<organism evidence="13 14">
    <name type="scientific">Pseudocohnilembus persalinus</name>
    <name type="common">Ciliate</name>
    <dbReference type="NCBI Taxonomy" id="266149"/>
    <lineage>
        <taxon>Eukaryota</taxon>
        <taxon>Sar</taxon>
        <taxon>Alveolata</taxon>
        <taxon>Ciliophora</taxon>
        <taxon>Intramacronucleata</taxon>
        <taxon>Oligohymenophorea</taxon>
        <taxon>Scuticociliatia</taxon>
        <taxon>Philasterida</taxon>
        <taxon>Pseudocohnilembidae</taxon>
        <taxon>Pseudocohnilembus</taxon>
    </lineage>
</organism>
<dbReference type="EC" id="2.7.11.1" evidence="2"/>
<comment type="catalytic activity">
    <reaction evidence="8">
        <text>L-threonyl-[protein] + ATP = O-phospho-L-threonyl-[protein] + ADP + H(+)</text>
        <dbReference type="Rhea" id="RHEA:46608"/>
        <dbReference type="Rhea" id="RHEA-COMP:11060"/>
        <dbReference type="Rhea" id="RHEA-COMP:11605"/>
        <dbReference type="ChEBI" id="CHEBI:15378"/>
        <dbReference type="ChEBI" id="CHEBI:30013"/>
        <dbReference type="ChEBI" id="CHEBI:30616"/>
        <dbReference type="ChEBI" id="CHEBI:61977"/>
        <dbReference type="ChEBI" id="CHEBI:456216"/>
        <dbReference type="EC" id="2.7.11.1"/>
    </reaction>
</comment>
<dbReference type="AlphaFoldDB" id="A0A0V0R4Q2"/>
<keyword evidence="5 10" id="KW-0547">Nucleotide-binding</keyword>
<dbReference type="PROSITE" id="PS50011">
    <property type="entry name" value="PROTEIN_KINASE_DOM"/>
    <property type="match status" value="1"/>
</dbReference>
<keyword evidence="3" id="KW-0723">Serine/threonine-protein kinase</keyword>
<evidence type="ECO:0000256" key="8">
    <source>
        <dbReference type="ARBA" id="ARBA00047899"/>
    </source>
</evidence>
<feature type="compositionally biased region" description="Polar residues" evidence="11">
    <location>
        <begin position="436"/>
        <end position="445"/>
    </location>
</feature>
<dbReference type="PROSITE" id="PS00107">
    <property type="entry name" value="PROTEIN_KINASE_ATP"/>
    <property type="match status" value="1"/>
</dbReference>
<dbReference type="SUPFAM" id="SSF56112">
    <property type="entry name" value="Protein kinase-like (PK-like)"/>
    <property type="match status" value="1"/>
</dbReference>
<dbReference type="PANTHER" id="PTHR44899">
    <property type="entry name" value="CAMK FAMILY PROTEIN KINASE"/>
    <property type="match status" value="1"/>
</dbReference>
<evidence type="ECO:0000256" key="5">
    <source>
        <dbReference type="ARBA" id="ARBA00022741"/>
    </source>
</evidence>
<dbReference type="PROSITE" id="PS00108">
    <property type="entry name" value="PROTEIN_KINASE_ST"/>
    <property type="match status" value="1"/>
</dbReference>
<evidence type="ECO:0000256" key="11">
    <source>
        <dbReference type="SAM" id="MobiDB-lite"/>
    </source>
</evidence>
<dbReference type="OrthoDB" id="248923at2759"/>
<sequence length="588" mass="68255">MSEGSIKDFKILSKLGEGSFSQVFKVKRLSDGLEYAMKKVKMGMLKEKEKQNALNEVRILASIKDDNIVAFKEVFIEEGVNLCVIMEYAQGGDLQKKINDAIKQKRLIPESEIWKFLTQMTKGLKALHDNQILHRDLKCANVFLTKEGNYKLGDLNVSKIAKKGLVYTQTGTPYYASPEVWRDEAYDGKSDIWSLGCVIYEMAALKPPFRANDMEGLYRKVQKGIFDRIPTKYSTDLQNVIAALLKVNPNQRPNCNAILNNPIVQRHGNDTTASVKKQGKAQSQQPLLNTIQLPKNLGLLKGKLPKAQYDIEKEQDESGDNYDEELLKYIYQNRESSNNNNEDGNIFKEKRKQLKSAGLQRPKVRGVNPNEENDIVQQNEKIQKQHMMRPQSGRVQIRPSSQVVQQRQRQNQNNIQQQQNQLSQQQKQQNLRPNQEPQKNYDYNNYSSVNKVIKNGQKRQEDDESLQNLQPNYASQVSQNYSQLHSNNLQLHQKVKVNEKKLNDNLIQKRQQQIQEEHQRKLNEQKQMEMLYKKKMMEQQKQQILKQQLEIQQKNLQKNKQVESINSRPQSSLEQSGLQKRYNNVLEI</sequence>